<evidence type="ECO:0000259" key="1">
    <source>
        <dbReference type="Pfam" id="PF13470"/>
    </source>
</evidence>
<dbReference type="PANTHER" id="PTHR34610">
    <property type="entry name" value="SSL7007 PROTEIN"/>
    <property type="match status" value="1"/>
</dbReference>
<proteinExistence type="predicted"/>
<dbReference type="Proteomes" id="UP000257039">
    <property type="component" value="Unassembled WGS sequence"/>
</dbReference>
<dbReference type="NCBIfam" id="TIGR00305">
    <property type="entry name" value="putative toxin-antitoxin system toxin component, PIN family"/>
    <property type="match status" value="1"/>
</dbReference>
<dbReference type="SUPFAM" id="SSF88723">
    <property type="entry name" value="PIN domain-like"/>
    <property type="match status" value="1"/>
</dbReference>
<dbReference type="EMBL" id="NDXW01000009">
    <property type="protein sequence ID" value="RDH41429.1"/>
    <property type="molecule type" value="Genomic_DNA"/>
</dbReference>
<dbReference type="InterPro" id="IPR029060">
    <property type="entry name" value="PIN-like_dom_sf"/>
</dbReference>
<feature type="domain" description="PIN" evidence="1">
    <location>
        <begin position="2"/>
        <end position="117"/>
    </location>
</feature>
<comment type="caution">
    <text evidence="2">The sequence shown here is derived from an EMBL/GenBank/DDBJ whole genome shotgun (WGS) entry which is preliminary data.</text>
</comment>
<accession>A0A4P9VGF4</accession>
<dbReference type="Pfam" id="PF13470">
    <property type="entry name" value="PIN_3"/>
    <property type="match status" value="1"/>
</dbReference>
<dbReference type="RefSeq" id="WP_094789881.1">
    <property type="nucleotide sequence ID" value="NZ_NDXW01000009.1"/>
</dbReference>
<protein>
    <submittedName>
        <fullName evidence="2">Putative toxin-antitoxin system toxin component, PIN family</fullName>
    </submittedName>
</protein>
<dbReference type="InterPro" id="IPR002716">
    <property type="entry name" value="PIN_dom"/>
</dbReference>
<sequence>MKVIIDTNILVNVFLSPSRSSASYRIFELCLMQKLQPQIGCALFCEYEDVLSRPLILGRAKYSPSEIEQMLDGFLSICSWAKVNYLWRPNLRDEGDNHLIDLAVASNAEFIVTQNIKDLNSGDLRFGFRSVTPEQFLEVYYGDNNLSHH</sequence>
<dbReference type="InterPro" id="IPR002850">
    <property type="entry name" value="PIN_toxin-like"/>
</dbReference>
<evidence type="ECO:0000313" key="3">
    <source>
        <dbReference type="Proteomes" id="UP000257039"/>
    </source>
</evidence>
<organism evidence="2 3">
    <name type="scientific">Zooshikella ganghwensis</name>
    <dbReference type="NCBI Taxonomy" id="202772"/>
    <lineage>
        <taxon>Bacteria</taxon>
        <taxon>Pseudomonadati</taxon>
        <taxon>Pseudomonadota</taxon>
        <taxon>Gammaproteobacteria</taxon>
        <taxon>Oceanospirillales</taxon>
        <taxon>Zooshikellaceae</taxon>
        <taxon>Zooshikella</taxon>
    </lineage>
</organism>
<keyword evidence="3" id="KW-1185">Reference proteome</keyword>
<reference evidence="2 3" key="1">
    <citation type="submission" date="2017-04" db="EMBL/GenBank/DDBJ databases">
        <title>Draft genome sequence of Zooshikella ganghwensis VG4 isolated from Red Sea sediments.</title>
        <authorList>
            <person name="Rehman Z."/>
            <person name="Alam I."/>
            <person name="Kamau A."/>
            <person name="Bajic V."/>
            <person name="Leiknes T."/>
        </authorList>
    </citation>
    <scope>NUCLEOTIDE SEQUENCE [LARGE SCALE GENOMIC DNA]</scope>
    <source>
        <strain evidence="2 3">VG4</strain>
    </source>
</reference>
<dbReference type="PANTHER" id="PTHR34610:SF3">
    <property type="entry name" value="SSL7007 PROTEIN"/>
    <property type="match status" value="1"/>
</dbReference>
<evidence type="ECO:0000313" key="2">
    <source>
        <dbReference type="EMBL" id="RDH41429.1"/>
    </source>
</evidence>
<name>A0A4P9VGF4_9GAMM</name>
<gene>
    <name evidence="2" type="ORF">B9G39_28645</name>
</gene>
<dbReference type="AlphaFoldDB" id="A0A4P9VGF4"/>